<dbReference type="EMBL" id="JADBEK010000001">
    <property type="protein sequence ID" value="MBE1593251.1"/>
    <property type="molecule type" value="Genomic_DNA"/>
</dbReference>
<name>A0ABR9MJX8_9ACTN</name>
<gene>
    <name evidence="2" type="ORF">H4W80_011509</name>
</gene>
<dbReference type="GO" id="GO:0006508">
    <property type="term" value="P:proteolysis"/>
    <property type="evidence" value="ECO:0007669"/>
    <property type="project" value="UniProtKB-KW"/>
</dbReference>
<evidence type="ECO:0000313" key="3">
    <source>
        <dbReference type="Proteomes" id="UP000633509"/>
    </source>
</evidence>
<evidence type="ECO:0000256" key="1">
    <source>
        <dbReference type="SAM" id="Phobius"/>
    </source>
</evidence>
<feature type="transmembrane region" description="Helical" evidence="1">
    <location>
        <begin position="46"/>
        <end position="67"/>
    </location>
</feature>
<feature type="transmembrane region" description="Helical" evidence="1">
    <location>
        <begin position="107"/>
        <end position="132"/>
    </location>
</feature>
<proteinExistence type="predicted"/>
<dbReference type="RefSeq" id="WP_192792632.1">
    <property type="nucleotide sequence ID" value="NZ_JADBEK010000001.1"/>
</dbReference>
<reference evidence="2 3" key="1">
    <citation type="submission" date="2020-10" db="EMBL/GenBank/DDBJ databases">
        <title>Sequencing the genomes of 1000 actinobacteria strains.</title>
        <authorList>
            <person name="Klenk H.-P."/>
        </authorList>
    </citation>
    <scope>NUCLEOTIDE SEQUENCE [LARGE SCALE GENOMIC DNA]</scope>
    <source>
        <strain evidence="2 3">DSM 43173</strain>
    </source>
</reference>
<dbReference type="Proteomes" id="UP000633509">
    <property type="component" value="Unassembled WGS sequence"/>
</dbReference>
<sequence length="133" mass="14404">MAALEHATRWYEYRMSQGLQVLNFYLVSTAVNSAAYVAALQAKLDAVAGAVGLVAALVSVAAALAGWRSRGLARLALQPMAEIEDRLAATLDLDSLRLVRRNPHRTFTTPISLIMFILACAISVTGALYAWLR</sequence>
<keyword evidence="1" id="KW-0812">Transmembrane</keyword>
<evidence type="ECO:0000313" key="2">
    <source>
        <dbReference type="EMBL" id="MBE1593251.1"/>
    </source>
</evidence>
<keyword evidence="3" id="KW-1185">Reference proteome</keyword>
<keyword evidence="2" id="KW-0645">Protease</keyword>
<keyword evidence="1" id="KW-1133">Transmembrane helix</keyword>
<organism evidence="2 3">
    <name type="scientific">Nonomuraea angiospora</name>
    <dbReference type="NCBI Taxonomy" id="46172"/>
    <lineage>
        <taxon>Bacteria</taxon>
        <taxon>Bacillati</taxon>
        <taxon>Actinomycetota</taxon>
        <taxon>Actinomycetes</taxon>
        <taxon>Streptosporangiales</taxon>
        <taxon>Streptosporangiaceae</taxon>
        <taxon>Nonomuraea</taxon>
    </lineage>
</organism>
<keyword evidence="2" id="KW-0378">Hydrolase</keyword>
<feature type="transmembrane region" description="Helical" evidence="1">
    <location>
        <begin position="21"/>
        <end position="40"/>
    </location>
</feature>
<dbReference type="GO" id="GO:0008233">
    <property type="term" value="F:peptidase activity"/>
    <property type="evidence" value="ECO:0007669"/>
    <property type="project" value="UniProtKB-KW"/>
</dbReference>
<accession>A0ABR9MJX8</accession>
<comment type="caution">
    <text evidence="2">The sequence shown here is derived from an EMBL/GenBank/DDBJ whole genome shotgun (WGS) entry which is preliminary data.</text>
</comment>
<keyword evidence="1" id="KW-0472">Membrane</keyword>
<protein>
    <submittedName>
        <fullName evidence="2">Membrane associated rhomboid family serine protease</fullName>
    </submittedName>
</protein>